<gene>
    <name evidence="2" type="ORF">BDW47DRAFT_122733</name>
</gene>
<protein>
    <submittedName>
        <fullName evidence="2">Uncharacterized protein</fullName>
    </submittedName>
</protein>
<dbReference type="EMBL" id="KZ559121">
    <property type="protein sequence ID" value="PLB41163.1"/>
    <property type="molecule type" value="Genomic_DNA"/>
</dbReference>
<keyword evidence="3" id="KW-1185">Reference proteome</keyword>
<dbReference type="Proteomes" id="UP000234585">
    <property type="component" value="Unassembled WGS sequence"/>
</dbReference>
<accession>A0A2I2FKL5</accession>
<dbReference type="RefSeq" id="XP_024675175.1">
    <property type="nucleotide sequence ID" value="XM_024815909.1"/>
</dbReference>
<dbReference type="GeneID" id="36523069"/>
<dbReference type="OrthoDB" id="4501664at2759"/>
<reference evidence="2 3" key="1">
    <citation type="submission" date="2017-12" db="EMBL/GenBank/DDBJ databases">
        <authorList>
            <consortium name="DOE Joint Genome Institute"/>
            <person name="Haridas S."/>
            <person name="Kjaerbolling I."/>
            <person name="Vesth T.C."/>
            <person name="Frisvad J.C."/>
            <person name="Nybo J.L."/>
            <person name="Theobald S."/>
            <person name="Kuo A."/>
            <person name="Bowyer P."/>
            <person name="Matsuda Y."/>
            <person name="Mondo S."/>
            <person name="Lyhne E.K."/>
            <person name="Kogle M.E."/>
            <person name="Clum A."/>
            <person name="Lipzen A."/>
            <person name="Salamov A."/>
            <person name="Ngan C.Y."/>
            <person name="Daum C."/>
            <person name="Chiniquy J."/>
            <person name="Barry K."/>
            <person name="LaButti K."/>
            <person name="Simmons B.A."/>
            <person name="Magnuson J.K."/>
            <person name="Mortensen U.H."/>
            <person name="Larsen T.O."/>
            <person name="Grigoriev I.V."/>
            <person name="Baker S.E."/>
            <person name="Andersen M.R."/>
            <person name="Nordberg H.P."/>
            <person name="Cantor M.N."/>
            <person name="Hua S.X."/>
        </authorList>
    </citation>
    <scope>NUCLEOTIDE SEQUENCE [LARGE SCALE GENOMIC DNA]</scope>
    <source>
        <strain evidence="2 3">CBS 102.13</strain>
    </source>
</reference>
<evidence type="ECO:0000313" key="3">
    <source>
        <dbReference type="Proteomes" id="UP000234585"/>
    </source>
</evidence>
<evidence type="ECO:0000256" key="1">
    <source>
        <dbReference type="SAM" id="MobiDB-lite"/>
    </source>
</evidence>
<feature type="compositionally biased region" description="Polar residues" evidence="1">
    <location>
        <begin position="7"/>
        <end position="22"/>
    </location>
</feature>
<organism evidence="2 3">
    <name type="scientific">Aspergillus candidus</name>
    <dbReference type="NCBI Taxonomy" id="41067"/>
    <lineage>
        <taxon>Eukaryota</taxon>
        <taxon>Fungi</taxon>
        <taxon>Dikarya</taxon>
        <taxon>Ascomycota</taxon>
        <taxon>Pezizomycotina</taxon>
        <taxon>Eurotiomycetes</taxon>
        <taxon>Eurotiomycetidae</taxon>
        <taxon>Eurotiales</taxon>
        <taxon>Aspergillaceae</taxon>
        <taxon>Aspergillus</taxon>
        <taxon>Aspergillus subgen. Circumdati</taxon>
    </lineage>
</organism>
<name>A0A2I2FKL5_ASPCN</name>
<dbReference type="STRING" id="41067.A0A2I2FKL5"/>
<feature type="region of interest" description="Disordered" evidence="1">
    <location>
        <begin position="1"/>
        <end position="48"/>
    </location>
</feature>
<evidence type="ECO:0000313" key="2">
    <source>
        <dbReference type="EMBL" id="PLB41163.1"/>
    </source>
</evidence>
<feature type="compositionally biased region" description="Basic residues" evidence="1">
    <location>
        <begin position="39"/>
        <end position="48"/>
    </location>
</feature>
<proteinExistence type="predicted"/>
<dbReference type="AlphaFoldDB" id="A0A2I2FKL5"/>
<sequence length="93" mass="10096">MVHEATSAATKPNTPPANNLSQKLWGDRAVTRPSPGIRRPMKKVKKKTASGEEIEVEVEAESTINIRVNLDLRADVGLELHAVLQGDVVLGLM</sequence>